<dbReference type="GO" id="GO:0004527">
    <property type="term" value="F:exonuclease activity"/>
    <property type="evidence" value="ECO:0007669"/>
    <property type="project" value="UniProtKB-KW"/>
</dbReference>
<keyword evidence="1" id="KW-0540">Nuclease</keyword>
<dbReference type="InterPro" id="IPR011604">
    <property type="entry name" value="PDDEXK-like_dom_sf"/>
</dbReference>
<dbReference type="InterPro" id="IPR011335">
    <property type="entry name" value="Restrct_endonuc-II-like"/>
</dbReference>
<evidence type="ECO:0000313" key="5">
    <source>
        <dbReference type="EMBL" id="SBS08020.1"/>
    </source>
</evidence>
<organism evidence="5">
    <name type="scientific">Nothobranchius rachovii</name>
    <name type="common">bluefin notho</name>
    <dbReference type="NCBI Taxonomy" id="451742"/>
    <lineage>
        <taxon>Eukaryota</taxon>
        <taxon>Metazoa</taxon>
        <taxon>Chordata</taxon>
        <taxon>Craniata</taxon>
        <taxon>Vertebrata</taxon>
        <taxon>Euteleostomi</taxon>
        <taxon>Actinopterygii</taxon>
        <taxon>Neopterygii</taxon>
        <taxon>Teleostei</taxon>
        <taxon>Neoteleostei</taxon>
        <taxon>Acanthomorphata</taxon>
        <taxon>Ovalentaria</taxon>
        <taxon>Atherinomorphae</taxon>
        <taxon>Cyprinodontiformes</taxon>
        <taxon>Nothobranchiidae</taxon>
        <taxon>Nothobranchius</taxon>
    </lineage>
</organism>
<dbReference type="SUPFAM" id="SSF52980">
    <property type="entry name" value="Restriction endonuclease-like"/>
    <property type="match status" value="1"/>
</dbReference>
<protein>
    <submittedName>
        <fullName evidence="5">Uncharacterized protein</fullName>
    </submittedName>
</protein>
<evidence type="ECO:0000256" key="4">
    <source>
        <dbReference type="ARBA" id="ARBA00022839"/>
    </source>
</evidence>
<dbReference type="Gene3D" id="3.90.320.10">
    <property type="match status" value="1"/>
</dbReference>
<dbReference type="PANTHER" id="PTHR47526">
    <property type="entry name" value="ATP-DEPENDENT DNA HELICASE"/>
    <property type="match status" value="1"/>
</dbReference>
<reference evidence="5" key="2">
    <citation type="submission" date="2016-06" db="EMBL/GenBank/DDBJ databases">
        <title>The genome of a short-lived fish provides insights into sex chromosome evolution and the genetic control of aging.</title>
        <authorList>
            <person name="Reichwald K."/>
            <person name="Felder M."/>
            <person name="Petzold A."/>
            <person name="Koch P."/>
            <person name="Groth M."/>
            <person name="Platzer M."/>
        </authorList>
    </citation>
    <scope>NUCLEOTIDE SEQUENCE</scope>
    <source>
        <tissue evidence="5">Brain</tissue>
    </source>
</reference>
<keyword evidence="2" id="KW-0255">Endonuclease</keyword>
<dbReference type="GO" id="GO:0004519">
    <property type="term" value="F:endonuclease activity"/>
    <property type="evidence" value="ECO:0007669"/>
    <property type="project" value="UniProtKB-KW"/>
</dbReference>
<keyword evidence="3" id="KW-0378">Hydrolase</keyword>
<dbReference type="GO" id="GO:0006281">
    <property type="term" value="P:DNA repair"/>
    <property type="evidence" value="ECO:0007669"/>
    <property type="project" value="UniProtKB-ARBA"/>
</dbReference>
<keyword evidence="4" id="KW-0269">Exonuclease</keyword>
<dbReference type="EMBL" id="HAEH01018649">
    <property type="protein sequence ID" value="SBS08020.1"/>
    <property type="molecule type" value="Transcribed_RNA"/>
</dbReference>
<feature type="non-terminal residue" evidence="5">
    <location>
        <position position="1"/>
    </location>
</feature>
<gene>
    <name evidence="5" type="primary">Nfu_g_1_012488</name>
</gene>
<reference evidence="5" key="1">
    <citation type="submission" date="2016-05" db="EMBL/GenBank/DDBJ databases">
        <authorList>
            <person name="Lavstsen T."/>
            <person name="Jespersen J.S."/>
        </authorList>
    </citation>
    <scope>NUCLEOTIDE SEQUENCE</scope>
    <source>
        <tissue evidence="5">Brain</tissue>
    </source>
</reference>
<evidence type="ECO:0000256" key="1">
    <source>
        <dbReference type="ARBA" id="ARBA00022722"/>
    </source>
</evidence>
<dbReference type="InterPro" id="IPR034720">
    <property type="entry name" value="Viral_alk_exo"/>
</dbReference>
<dbReference type="AlphaFoldDB" id="A0A1A8RPJ6"/>
<evidence type="ECO:0000256" key="2">
    <source>
        <dbReference type="ARBA" id="ARBA00022759"/>
    </source>
</evidence>
<dbReference type="PANTHER" id="PTHR47526:SF4">
    <property type="entry name" value="SWIM-TYPE DOMAIN-CONTAINING PROTEIN"/>
    <property type="match status" value="1"/>
</dbReference>
<evidence type="ECO:0000256" key="3">
    <source>
        <dbReference type="ARBA" id="ARBA00022801"/>
    </source>
</evidence>
<proteinExistence type="predicted"/>
<accession>A0A1A8RPJ6</accession>
<sequence>GKTLETCVQFFETLLENLPRSAFLMSMAPYYREFVPKSVSLLPKSLLAYRTPETVQLSTVQLQAACKDFCVDDFSESQVKAVEEETRAQSSSSIWYSQRAGRITASKVKQVLQSSHERPSRALIKSICYQETQKPCTAAIRYGCNFKATARKQYEHVQRELHGGFSCTDSVLWLNPKWPYVGA</sequence>
<dbReference type="Pfam" id="PF01771">
    <property type="entry name" value="Viral_alk_exo"/>
    <property type="match status" value="1"/>
</dbReference>
<feature type="non-terminal residue" evidence="5">
    <location>
        <position position="183"/>
    </location>
</feature>
<name>A0A1A8RPJ6_9TELE</name>